<keyword evidence="5" id="KW-1185">Reference proteome</keyword>
<reference evidence="4 5" key="1">
    <citation type="submission" date="2018-10" db="EMBL/GenBank/DDBJ databases">
        <title>Sinomicrobium pectinilyticum sp. nov., a pectinase-producing bacterium isolated from alkaline and saline soil, and emended description of the genus Sinomicrobium.</title>
        <authorList>
            <person name="Cheng B."/>
            <person name="Li C."/>
            <person name="Lai Q."/>
            <person name="Du M."/>
            <person name="Shao Z."/>
            <person name="Xu P."/>
            <person name="Yang C."/>
        </authorList>
    </citation>
    <scope>NUCLEOTIDE SEQUENCE [LARGE SCALE GENOMIC DNA]</scope>
    <source>
        <strain evidence="4 5">5DNS001</strain>
    </source>
</reference>
<dbReference type="SUPFAM" id="SSF48239">
    <property type="entry name" value="Terpenoid cyclases/Protein prenyltransferases"/>
    <property type="match status" value="1"/>
</dbReference>
<proteinExistence type="inferred from homology"/>
<evidence type="ECO:0008006" key="6">
    <source>
        <dbReference type="Google" id="ProtNLM"/>
    </source>
</evidence>
<evidence type="ECO:0000313" key="5">
    <source>
        <dbReference type="Proteomes" id="UP000267469"/>
    </source>
</evidence>
<dbReference type="Pfam" id="PF07703">
    <property type="entry name" value="A2M_BRD"/>
    <property type="match status" value="1"/>
</dbReference>
<dbReference type="Gene3D" id="1.50.10.20">
    <property type="match status" value="1"/>
</dbReference>
<feature type="domain" description="Alpha-2-macroglobulin" evidence="3">
    <location>
        <begin position="1273"/>
        <end position="1363"/>
    </location>
</feature>
<organism evidence="4 5">
    <name type="scientific">Sinomicrobium pectinilyticum</name>
    <dbReference type="NCBI Taxonomy" id="1084421"/>
    <lineage>
        <taxon>Bacteria</taxon>
        <taxon>Pseudomonadati</taxon>
        <taxon>Bacteroidota</taxon>
        <taxon>Flavobacteriia</taxon>
        <taxon>Flavobacteriales</taxon>
        <taxon>Flavobacteriaceae</taxon>
        <taxon>Sinomicrobium</taxon>
    </lineage>
</organism>
<dbReference type="GO" id="GO:0004866">
    <property type="term" value="F:endopeptidase inhibitor activity"/>
    <property type="evidence" value="ECO:0007669"/>
    <property type="project" value="InterPro"/>
</dbReference>
<comment type="similarity">
    <text evidence="1">Belongs to the protease inhibitor I39 (alpha-2-macroglobulin) family. Bacterial alpha-2-macroglobulin subfamily.</text>
</comment>
<evidence type="ECO:0000259" key="3">
    <source>
        <dbReference type="SMART" id="SM01360"/>
    </source>
</evidence>
<dbReference type="PANTHER" id="PTHR40094">
    <property type="entry name" value="ALPHA-2-MACROGLOBULIN HOMOLOG"/>
    <property type="match status" value="1"/>
</dbReference>
<sequence length="2043" mass="234403">MWQLPAGVRDKQLVYMRTYLFCIVVLFCIPLGAQEFPYEKKWKEIEKKEAEGLLKNILPAVNEIYEAAKKEGNVRQRIRALLYRGKIAIITDDDDEVQLRVIRDFENEIAEADGAEKSILESMLAEIFYKYYQNNRWTINQRTRMEEASAEDFRFWSENIFNSKVTAFYLRSLDNAEALKQQPVENWKEILEVYEWERTYDTTVPDKDKVRDKRIAKGRELRPTLYDLVAHRAIDFFRDQSGVFFNSFEKDADSGSKKERAAALLRELADFHKEKKNTNGRLYNELEALKLCKQEYGRDSYIEELEKLARVSPADWYTGEVLLELARFYREQADREDKDDFKARKIWYDKTLALIRNIEKDYAKTYAANEASRIRQQVHAKDFSIRIESCIPSGQSNPLSVTHKNLDRIYFKVLKFHPDLNDYFRDPVRDIRYAKEEDRQKLLEELFRKYPSEKEFALSLKTFDDYQDHTTTAALEALSEGVYIVLATNAPDFKTDKEGVVLQSQLVNITDYAVVGNGRELLVTERESGHPQSGKTVEIYERDNKRLKLIKTVKTDASGKGDIYYNRERYYQYYYRIKGEDVFYNQYSYYTDRNGQAETAYQTRFFTDRSIYRPGQTVYFKAIHYKESPDGSKEVINNKKLGIELLNPNDETVGELELTTNAFGSVSGEFVLPASGITGIFVLESDSGDSYTISVEEYKRPRFEVVFDTVKETFRLGEEIAAGAKATAYSGANIDNAKVVYRVYRQAVYPYLPWWRRSYVNPEPREEITHGETITDAGGNFKIPFEAKALALSGFSGKKKEPRTYTYTVEADVTDINGETRSGSQNITVGDLRYTLNLDMPSQVAWEDLKTIGIRTENLNGQFMPAKGTLTLTKIIPPERVLRKSPLQAGDYELYDKEEFTRLFPNDPYAKEDKKENWKEESPVISVNFDTGKEKEISAQPRKGWKEGYYLLRGYIRDGQDSIPAEKLVYLYKKEKKGPVDKELFSVTVDKESYIPGDVVRITFASSAPGAVVVAELEYDGNIIKREELKISNDVKVFLFPVKESYRGNVFVHYYFGKYNTAQQGTQTITVPFEENKLEITAGTMRDKLRPGDEETWELTVSGKGKDAFLAGLATGGAEVLAAMYDASLDQFRSHSIQWSPYSSVTRYSRYSDWNLHAGYGVTSFARIFNKPFSVPQNGIIPLFDRINWFGFDINGRNRQDIRIRGMSAMATARKVAAPAEESEVQEYAMDDNMVLEEVVTVAETNEGLTGSAEAEDLSGLAEIQPRRALQETAFFFPHLKTDKDGNVKISFTTPESLTEWKFMALAHTPELHTANYKASVRTQKELMVVPNPPRFLREGDTIGFQAKVTNLSGKELSGTAQLLLFDAFTMQPVDSDFGNENNSRKFTASEGKSSNLSWKLHVPAGQQAVVYRVVAKAGSYSDGEESALPVLTNRMLVTETLPLHIREGQEKTFKLEKLTEARSATRENFKLTFEMTTNPVWYAIFSLPYLREFPYECSEQVFSRVYGNLISQHLVNSNPKIKAVFDGWNRKGQLQSRLELNEELKSLLLEETPWVRQAADEEEQMKRIAVLFDLNKMRNELGTAFRKLENKQLSSGGFPWFDGGEANVYITTHIVSGFGHLGAMGIDYEKNFDIRPDNMVQKAIKFIDEKMEEEWDRYKKNDKYPPSLSNGVSWMYARSYFLEDYPLSEKGKAMTGYFLEKMEKEKFSGSRYHQAMLSLVFHRFGKNDPARKLLLAVKDQSVESDEMGMYWKDNRPGWYWYNAPIETQALLIEAFDEVLQDTESVELMKVWLLKNRQTNRWASTKATTEAVFALMSTGKDWVNAEGGLEVSLGGEKLDLERLGRSAGQGRQQGSGYVKTAWSKEEIKPEMGTVEVKKTSPGVAWGALYWQYFEDLDRITSAETGVRFKKELFLKKLTDNGPELQRITEDTPIGIGDLVTVRLEIKNDRDMEFVHIKDMRASGFEPVNVLSRYKWQGGLGYYESTRDAATNFFADRMPKGVYVFEYDLRAGNSGDFSNGITSLQCMYAPEMSAHSEGIRVHIK</sequence>
<dbReference type="Pfam" id="PF17973">
    <property type="entry name" value="bMG10"/>
    <property type="match status" value="1"/>
</dbReference>
<comment type="caution">
    <text evidence="4">The sequence shown here is derived from an EMBL/GenBank/DDBJ whole genome shotgun (WGS) entry which is preliminary data.</text>
</comment>
<dbReference type="SMART" id="SM01359">
    <property type="entry name" value="A2M_N_2"/>
    <property type="match status" value="1"/>
</dbReference>
<protein>
    <recommendedName>
        <fullName evidence="6">Alpha-2-macroglobulin</fullName>
    </recommendedName>
</protein>
<evidence type="ECO:0000259" key="2">
    <source>
        <dbReference type="SMART" id="SM01359"/>
    </source>
</evidence>
<evidence type="ECO:0000256" key="1">
    <source>
        <dbReference type="ARBA" id="ARBA00010556"/>
    </source>
</evidence>
<dbReference type="InterPro" id="IPR011625">
    <property type="entry name" value="A2M_N_BRD"/>
</dbReference>
<dbReference type="InterPro" id="IPR041246">
    <property type="entry name" value="Bact_MG10"/>
</dbReference>
<dbReference type="InterPro" id="IPR001599">
    <property type="entry name" value="Macroglobln_a2"/>
</dbReference>
<dbReference type="PANTHER" id="PTHR40094:SF1">
    <property type="entry name" value="UBIQUITIN DOMAIN-CONTAINING PROTEIN"/>
    <property type="match status" value="1"/>
</dbReference>
<dbReference type="Pfam" id="PF01835">
    <property type="entry name" value="MG2"/>
    <property type="match status" value="1"/>
</dbReference>
<evidence type="ECO:0000313" key="4">
    <source>
        <dbReference type="EMBL" id="RNL93046.1"/>
    </source>
</evidence>
<dbReference type="InterPro" id="IPR051802">
    <property type="entry name" value="YfhM-like"/>
</dbReference>
<dbReference type="Pfam" id="PF00207">
    <property type="entry name" value="A2M"/>
    <property type="match status" value="1"/>
</dbReference>
<dbReference type="InterPro" id="IPR002890">
    <property type="entry name" value="MG2"/>
</dbReference>
<dbReference type="Gene3D" id="2.60.40.1930">
    <property type="match status" value="1"/>
</dbReference>
<gene>
    <name evidence="4" type="ORF">ED312_03295</name>
</gene>
<feature type="domain" description="Alpha-2-macroglobulin bait region" evidence="2">
    <location>
        <begin position="985"/>
        <end position="1132"/>
    </location>
</feature>
<dbReference type="Proteomes" id="UP000267469">
    <property type="component" value="Unassembled WGS sequence"/>
</dbReference>
<dbReference type="InterPro" id="IPR008930">
    <property type="entry name" value="Terpenoid_cyclase/PrenylTrfase"/>
</dbReference>
<dbReference type="EMBL" id="RJTM01000013">
    <property type="protein sequence ID" value="RNL93046.1"/>
    <property type="molecule type" value="Genomic_DNA"/>
</dbReference>
<accession>A0A3N0EYW1</accession>
<dbReference type="SMART" id="SM01360">
    <property type="entry name" value="A2M"/>
    <property type="match status" value="1"/>
</dbReference>
<dbReference type="OrthoDB" id="9767116at2"/>
<name>A0A3N0EYW1_SINP1</name>